<dbReference type="EMBL" id="QGLR01000006">
    <property type="protein sequence ID" value="PXZ08279.1"/>
    <property type="molecule type" value="Genomic_DNA"/>
</dbReference>
<dbReference type="CDD" id="cd00211">
    <property type="entry name" value="PTS_IIA_fru"/>
    <property type="match status" value="1"/>
</dbReference>
<keyword evidence="2" id="KW-0813">Transport</keyword>
<dbReference type="SUPFAM" id="SSF55804">
    <property type="entry name" value="Phoshotransferase/anion transport protein"/>
    <property type="match status" value="1"/>
</dbReference>
<dbReference type="InterPro" id="IPR051541">
    <property type="entry name" value="PTS_SugarTrans_NitroReg"/>
</dbReference>
<dbReference type="PROSITE" id="PS51094">
    <property type="entry name" value="PTS_EIIA_TYPE_2"/>
    <property type="match status" value="1"/>
</dbReference>
<sequence length="154" mass="17506">MPKLKKYIAIEGNTTSRDEAIKLCGDALYQAGFVEKDFYIDCINRENEYPTGLDTKIPVAIPHCQSDLINTSGVCYLRLDQPVKFHRLDDDTQSIVTRHIFNLAIKNGDDHLAMLSAMMECFSKAEFILRLEKEEIKNVPTLLELYFDAGGNDK</sequence>
<proteinExistence type="predicted"/>
<evidence type="ECO:0000313" key="2">
    <source>
        <dbReference type="EMBL" id="PXZ08279.1"/>
    </source>
</evidence>
<accession>A0A2V4E8Q0</accession>
<dbReference type="PANTHER" id="PTHR47738">
    <property type="entry name" value="PTS SYSTEM FRUCTOSE-LIKE EIIA COMPONENT-RELATED"/>
    <property type="match status" value="1"/>
</dbReference>
<reference evidence="2 3" key="1">
    <citation type="submission" date="2018-05" db="EMBL/GenBank/DDBJ databases">
        <title>Reference genomes for bee gut microbiota database.</title>
        <authorList>
            <person name="Ellegaard K.M."/>
        </authorList>
    </citation>
    <scope>NUCLEOTIDE SEQUENCE [LARGE SCALE GENOMIC DNA]</scope>
    <source>
        <strain evidence="2 3">ESL0182</strain>
    </source>
</reference>
<gene>
    <name evidence="2" type="ORF">DKK70_02775</name>
</gene>
<keyword evidence="3" id="KW-1185">Reference proteome</keyword>
<name>A0A2V4E8Q0_9GAMM</name>
<dbReference type="Proteomes" id="UP000247932">
    <property type="component" value="Unassembled WGS sequence"/>
</dbReference>
<dbReference type="InterPro" id="IPR002178">
    <property type="entry name" value="PTS_EIIA_type-2_dom"/>
</dbReference>
<dbReference type="PANTHER" id="PTHR47738:SF3">
    <property type="entry name" value="PHOSPHOTRANSFERASE SYSTEM MANNITOL_FRUCTOSE-SPECIFIC IIA DOMAIN CONTAINING PROTEIN"/>
    <property type="match status" value="1"/>
</dbReference>
<dbReference type="AlphaFoldDB" id="A0A2V4E8Q0"/>
<protein>
    <submittedName>
        <fullName evidence="2">PTS sugar transporter</fullName>
    </submittedName>
</protein>
<keyword evidence="2" id="KW-0762">Sugar transport</keyword>
<dbReference type="Gene3D" id="3.40.930.10">
    <property type="entry name" value="Mannitol-specific EII, Chain A"/>
    <property type="match status" value="1"/>
</dbReference>
<comment type="caution">
    <text evidence="2">The sequence shown here is derived from an EMBL/GenBank/DDBJ whole genome shotgun (WGS) entry which is preliminary data.</text>
</comment>
<dbReference type="RefSeq" id="WP_110432641.1">
    <property type="nucleotide sequence ID" value="NZ_QGLR01000006.1"/>
</dbReference>
<dbReference type="OrthoDB" id="95460at2"/>
<dbReference type="Pfam" id="PF00359">
    <property type="entry name" value="PTS_EIIA_2"/>
    <property type="match status" value="1"/>
</dbReference>
<organism evidence="2 3">
    <name type="scientific">Gilliamella apicola</name>
    <dbReference type="NCBI Taxonomy" id="1196095"/>
    <lineage>
        <taxon>Bacteria</taxon>
        <taxon>Pseudomonadati</taxon>
        <taxon>Pseudomonadota</taxon>
        <taxon>Gammaproteobacteria</taxon>
        <taxon>Orbales</taxon>
        <taxon>Orbaceae</taxon>
        <taxon>Gilliamella</taxon>
    </lineage>
</organism>
<evidence type="ECO:0000313" key="3">
    <source>
        <dbReference type="Proteomes" id="UP000247932"/>
    </source>
</evidence>
<evidence type="ECO:0000259" key="1">
    <source>
        <dbReference type="PROSITE" id="PS51094"/>
    </source>
</evidence>
<dbReference type="InterPro" id="IPR016152">
    <property type="entry name" value="PTrfase/Anion_transptr"/>
</dbReference>
<feature type="domain" description="PTS EIIA type-2" evidence="1">
    <location>
        <begin position="1"/>
        <end position="149"/>
    </location>
</feature>